<evidence type="ECO:0000313" key="2">
    <source>
        <dbReference type="Proteomes" id="UP000614350"/>
    </source>
</evidence>
<organism evidence="1 2">
    <name type="scientific">Vespula vulgaris</name>
    <name type="common">Yellow jacket</name>
    <name type="synonym">Wasp</name>
    <dbReference type="NCBI Taxonomy" id="7454"/>
    <lineage>
        <taxon>Eukaryota</taxon>
        <taxon>Metazoa</taxon>
        <taxon>Ecdysozoa</taxon>
        <taxon>Arthropoda</taxon>
        <taxon>Hexapoda</taxon>
        <taxon>Insecta</taxon>
        <taxon>Pterygota</taxon>
        <taxon>Neoptera</taxon>
        <taxon>Endopterygota</taxon>
        <taxon>Hymenoptera</taxon>
        <taxon>Apocrita</taxon>
        <taxon>Aculeata</taxon>
        <taxon>Vespoidea</taxon>
        <taxon>Vespidae</taxon>
        <taxon>Vespinae</taxon>
        <taxon>Vespula</taxon>
    </lineage>
</organism>
<reference evidence="1" key="1">
    <citation type="journal article" date="2020" name="G3 (Bethesda)">
        <title>High-Quality Assemblies for Three Invasive Social Wasps from the &lt;i&gt;Vespula&lt;/i&gt; Genus.</title>
        <authorList>
            <person name="Harrop T.W.R."/>
            <person name="Guhlin J."/>
            <person name="McLaughlin G.M."/>
            <person name="Permina E."/>
            <person name="Stockwell P."/>
            <person name="Gilligan J."/>
            <person name="Le Lec M.F."/>
            <person name="Gruber M.A.M."/>
            <person name="Quinn O."/>
            <person name="Lovegrove M."/>
            <person name="Duncan E.J."/>
            <person name="Remnant E.J."/>
            <person name="Van Eeckhoven J."/>
            <person name="Graham B."/>
            <person name="Knapp R.A."/>
            <person name="Langford K.W."/>
            <person name="Kronenberg Z."/>
            <person name="Press M.O."/>
            <person name="Eacker S.M."/>
            <person name="Wilson-Rankin E.E."/>
            <person name="Purcell J."/>
            <person name="Lester P.J."/>
            <person name="Dearden P.K."/>
        </authorList>
    </citation>
    <scope>NUCLEOTIDE SEQUENCE</scope>
    <source>
        <strain evidence="1">Marl-1</strain>
    </source>
</reference>
<comment type="caution">
    <text evidence="1">The sequence shown here is derived from an EMBL/GenBank/DDBJ whole genome shotgun (WGS) entry which is preliminary data.</text>
</comment>
<dbReference type="AlphaFoldDB" id="A0A834MTS4"/>
<keyword evidence="2" id="KW-1185">Reference proteome</keyword>
<accession>A0A834MTS4</accession>
<gene>
    <name evidence="1" type="ORF">HZH66_012031</name>
</gene>
<name>A0A834MTS4_VESVU</name>
<dbReference type="Proteomes" id="UP000614350">
    <property type="component" value="Unassembled WGS sequence"/>
</dbReference>
<proteinExistence type="predicted"/>
<protein>
    <submittedName>
        <fullName evidence="1">Uncharacterized protein</fullName>
    </submittedName>
</protein>
<dbReference type="EMBL" id="JACSEA010000015">
    <property type="protein sequence ID" value="KAF7384945.1"/>
    <property type="molecule type" value="Genomic_DNA"/>
</dbReference>
<sequence>MVSSTNSQVVFIKRALYLCKQIAGKSSRDPWDAPSNFGIANDARAIRINTSSKRIIPRGEVNSRHPMYIRIGFALARV</sequence>
<evidence type="ECO:0000313" key="1">
    <source>
        <dbReference type="EMBL" id="KAF7384945.1"/>
    </source>
</evidence>